<feature type="transmembrane region" description="Helical" evidence="2">
    <location>
        <begin position="254"/>
        <end position="282"/>
    </location>
</feature>
<feature type="transmembrane region" description="Helical" evidence="2">
    <location>
        <begin position="186"/>
        <end position="207"/>
    </location>
</feature>
<evidence type="ECO:0000256" key="3">
    <source>
        <dbReference type="SAM" id="SignalP"/>
    </source>
</evidence>
<dbReference type="InParanoid" id="A0A024FU71"/>
<evidence type="ECO:0000313" key="4">
    <source>
        <dbReference type="EMBL" id="CCI10703.1"/>
    </source>
</evidence>
<dbReference type="EMBL" id="CAIX01000352">
    <property type="protein sequence ID" value="CCI10703.1"/>
    <property type="molecule type" value="Genomic_DNA"/>
</dbReference>
<evidence type="ECO:0000256" key="1">
    <source>
        <dbReference type="SAM" id="MobiDB-lite"/>
    </source>
</evidence>
<accession>A0A024FU71</accession>
<feature type="transmembrane region" description="Helical" evidence="2">
    <location>
        <begin position="53"/>
        <end position="73"/>
    </location>
</feature>
<feature type="transmembrane region" description="Helical" evidence="2">
    <location>
        <begin position="320"/>
        <end position="341"/>
    </location>
</feature>
<dbReference type="Proteomes" id="UP000053237">
    <property type="component" value="Unassembled WGS sequence"/>
</dbReference>
<sequence>MSRCTTTYQVLLIVSAYLILAQCGLSVSADKEDEFINFRRNLQNSTEKVAPFSSWSATIYSFRYIGAFLLVLVAAHPVGMLMPRYVKLPLITGYLLVGILAGPFMTDLITTKCVAKLSDTISALALSFISFQAGQEIYYPDLKPQLRGILILLVVMYSVIMVIMTSVLMIGSAPFFHSEFHSTCQLAIALLFGSIAVLGSPATAMAIKIELNSVGPFTNLMLGATMLAEFIVLISFSISRILSSISCLELPISFVNILFTGGVILSNIIIGGGLALVIIAIFTISKTTSSHDQEIEAGNTNTPNEAVSTPHHSHTITGSLYLKGFLWLLMGHTIYILTFTLSEFTIYKYGHAWDVKLEPLLVLMVASCIAGHNKSIRHEMHVILDSCAPFIFLPFFVMTGAGLKLDQVLQVIPLMSVYVIVRYLGIFIASYIAGRFLLKLEPRQYNALWLTMTPQAGVALGLANEINNLSTDPWAAEFAATIVAAVVVNQIIGPVLCSMGMVKAGEGHIPSKKSVTENDEIDERYSEIRVEQKSFRTHRSSSVISRHKPVDDSTLFRAQNAIVFGSDELAFEISLQMYISGAQVTLPLLDEQQNERWKHLQQGLEKLRQDALARTTVDPMAKNVDVMLFTGDPKHIIERVQCIQANAPATMPRMIAIVPDCTSTQKLRGMNVLTIQPSIALANTATRMALLSSSQAEIMSGEVSTASQYSTALYFMQEDHSMDTGYLVGIRFRDRQLRFQHNSTRAVPYDTIGHILENKRQAAPTSRYSMFGTAEAAPFARPRQVSAYEYYVTRDHEQSEAVISSPLPSPVEDYHSHEQDGVEYTAGVDLGGRRTSTARPSNASEHVVL</sequence>
<keyword evidence="5" id="KW-1185">Reference proteome</keyword>
<proteinExistence type="predicted"/>
<feature type="transmembrane region" description="Helical" evidence="2">
    <location>
        <begin position="219"/>
        <end position="242"/>
    </location>
</feature>
<name>A0A024FU71_9STRA</name>
<feature type="transmembrane region" description="Helical" evidence="2">
    <location>
        <begin position="85"/>
        <end position="105"/>
    </location>
</feature>
<dbReference type="AlphaFoldDB" id="A0A024FU71"/>
<dbReference type="PANTHER" id="PTHR43021:SF2">
    <property type="entry name" value="CATION_H+ EXCHANGER DOMAIN-CONTAINING PROTEIN"/>
    <property type="match status" value="1"/>
</dbReference>
<protein>
    <recommendedName>
        <fullName evidence="6">Cation/H+ exchanger domain-containing protein</fullName>
    </recommendedName>
</protein>
<comment type="caution">
    <text evidence="4">The sequence shown here is derived from an EMBL/GenBank/DDBJ whole genome shotgun (WGS) entry which is preliminary data.</text>
</comment>
<gene>
    <name evidence="4" type="ORF">BN9_113140</name>
</gene>
<evidence type="ECO:0008006" key="6">
    <source>
        <dbReference type="Google" id="ProtNLM"/>
    </source>
</evidence>
<dbReference type="InterPro" id="IPR038770">
    <property type="entry name" value="Na+/solute_symporter_sf"/>
</dbReference>
<keyword evidence="2" id="KW-0472">Membrane</keyword>
<dbReference type="Gene3D" id="1.20.1530.20">
    <property type="match status" value="1"/>
</dbReference>
<keyword evidence="2" id="KW-1133">Transmembrane helix</keyword>
<dbReference type="STRING" id="65357.A0A024FU71"/>
<keyword evidence="3" id="KW-0732">Signal</keyword>
<organism evidence="4 5">
    <name type="scientific">Albugo candida</name>
    <dbReference type="NCBI Taxonomy" id="65357"/>
    <lineage>
        <taxon>Eukaryota</taxon>
        <taxon>Sar</taxon>
        <taxon>Stramenopiles</taxon>
        <taxon>Oomycota</taxon>
        <taxon>Peronosporomycetes</taxon>
        <taxon>Albuginales</taxon>
        <taxon>Albuginaceae</taxon>
        <taxon>Albugo</taxon>
    </lineage>
</organism>
<feature type="transmembrane region" description="Helical" evidence="2">
    <location>
        <begin position="382"/>
        <end position="403"/>
    </location>
</feature>
<feature type="transmembrane region" description="Helical" evidence="2">
    <location>
        <begin position="415"/>
        <end position="434"/>
    </location>
</feature>
<feature type="signal peptide" evidence="3">
    <location>
        <begin position="1"/>
        <end position="21"/>
    </location>
</feature>
<feature type="region of interest" description="Disordered" evidence="1">
    <location>
        <begin position="827"/>
        <end position="849"/>
    </location>
</feature>
<feature type="transmembrane region" description="Helical" evidence="2">
    <location>
        <begin position="117"/>
        <end position="138"/>
    </location>
</feature>
<feature type="compositionally biased region" description="Polar residues" evidence="1">
    <location>
        <begin position="834"/>
        <end position="849"/>
    </location>
</feature>
<feature type="chain" id="PRO_5001529121" description="Cation/H+ exchanger domain-containing protein" evidence="3">
    <location>
        <begin position="22"/>
        <end position="849"/>
    </location>
</feature>
<keyword evidence="2" id="KW-0812">Transmembrane</keyword>
<evidence type="ECO:0000256" key="2">
    <source>
        <dbReference type="SAM" id="Phobius"/>
    </source>
</evidence>
<reference evidence="4 5" key="1">
    <citation type="submission" date="2012-05" db="EMBL/GenBank/DDBJ databases">
        <title>Recombination and specialization in a pathogen metapopulation.</title>
        <authorList>
            <person name="Gardiner A."/>
            <person name="Kemen E."/>
            <person name="Schultz-Larsen T."/>
            <person name="MacLean D."/>
            <person name="Van Oosterhout C."/>
            <person name="Jones J.D.G."/>
        </authorList>
    </citation>
    <scope>NUCLEOTIDE SEQUENCE [LARGE SCALE GENOMIC DNA]</scope>
    <source>
        <strain evidence="4 5">Ac Nc2</strain>
    </source>
</reference>
<dbReference type="OrthoDB" id="119067at2759"/>
<evidence type="ECO:0000313" key="5">
    <source>
        <dbReference type="Proteomes" id="UP000053237"/>
    </source>
</evidence>
<dbReference type="PANTHER" id="PTHR43021">
    <property type="entry name" value="NA(+)/H(+) ANTIPORTER-RELATED"/>
    <property type="match status" value="1"/>
</dbReference>
<feature type="transmembrane region" description="Helical" evidence="2">
    <location>
        <begin position="150"/>
        <end position="174"/>
    </location>
</feature>